<dbReference type="Proteomes" id="UP001557485">
    <property type="component" value="Unassembled WGS sequence"/>
</dbReference>
<comment type="caution">
    <text evidence="2">The sequence shown here is derived from an EMBL/GenBank/DDBJ whole genome shotgun (WGS) entry which is preliminary data.</text>
</comment>
<dbReference type="RefSeq" id="WP_368381842.1">
    <property type="nucleotide sequence ID" value="NZ_JBFRYA010000009.1"/>
</dbReference>
<evidence type="ECO:0000256" key="1">
    <source>
        <dbReference type="SAM" id="SignalP"/>
    </source>
</evidence>
<feature type="signal peptide" evidence="1">
    <location>
        <begin position="1"/>
        <end position="20"/>
    </location>
</feature>
<sequence>MNNKLLPSVFFCLMSSAALTATAEAEKCLDWDVQNFPASSEQSSCAYFNQDKVSTRFVVRNSCDIKINGVFTYFKDDISKKSVMSVQSFSVDPGQTEEVANPCDMHNESAYQVSQVSY</sequence>
<keyword evidence="1" id="KW-0732">Signal</keyword>
<feature type="chain" id="PRO_5046436544" evidence="1">
    <location>
        <begin position="21"/>
        <end position="118"/>
    </location>
</feature>
<gene>
    <name evidence="2" type="ORF">AB4876_11710</name>
</gene>
<keyword evidence="3" id="KW-1185">Reference proteome</keyword>
<accession>A0ABV3U6I6</accession>
<evidence type="ECO:0000313" key="3">
    <source>
        <dbReference type="Proteomes" id="UP001557485"/>
    </source>
</evidence>
<proteinExistence type="predicted"/>
<protein>
    <submittedName>
        <fullName evidence="2">Uncharacterized protein</fullName>
    </submittedName>
</protein>
<dbReference type="EMBL" id="JBFRYA010000009">
    <property type="protein sequence ID" value="MEX1669577.1"/>
    <property type="molecule type" value="Genomic_DNA"/>
</dbReference>
<reference evidence="2 3" key="1">
    <citation type="journal article" date="2011" name="Int. J. Syst. Evol. Microbiol.">
        <title>Zhongshania antarctica gen. nov., sp. nov. and Zhongshania guokunii sp. nov., gammaproteobacteria respectively isolated from coastal attached (fast) ice and surface seawater of the Antarctic.</title>
        <authorList>
            <person name="Li H.J."/>
            <person name="Zhang X.Y."/>
            <person name="Chen C.X."/>
            <person name="Zhang Y.J."/>
            <person name="Gao Z.M."/>
            <person name="Yu Y."/>
            <person name="Chen X.L."/>
            <person name="Chen B."/>
            <person name="Zhang Y.Z."/>
        </authorList>
    </citation>
    <scope>NUCLEOTIDE SEQUENCE [LARGE SCALE GENOMIC DNA]</scope>
    <source>
        <strain evidence="2 3">ZS6-22T</strain>
    </source>
</reference>
<name>A0ABV3U6I6_9GAMM</name>
<organism evidence="2 3">
    <name type="scientific">Zhongshania guokunii</name>
    <dbReference type="NCBI Taxonomy" id="641783"/>
    <lineage>
        <taxon>Bacteria</taxon>
        <taxon>Pseudomonadati</taxon>
        <taxon>Pseudomonadota</taxon>
        <taxon>Gammaproteobacteria</taxon>
        <taxon>Cellvibrionales</taxon>
        <taxon>Spongiibacteraceae</taxon>
        <taxon>Zhongshania</taxon>
    </lineage>
</organism>
<evidence type="ECO:0000313" key="2">
    <source>
        <dbReference type="EMBL" id="MEX1669577.1"/>
    </source>
</evidence>